<dbReference type="eggNOG" id="KOG1577">
    <property type="taxonomic scope" value="Eukaryota"/>
</dbReference>
<dbReference type="EMBL" id="GL996521">
    <property type="protein sequence ID" value="EGV63935.1"/>
    <property type="molecule type" value="Genomic_DNA"/>
</dbReference>
<keyword evidence="8" id="KW-1185">Reference proteome</keyword>
<reference evidence="7 8" key="1">
    <citation type="journal article" date="2011" name="Proc. Natl. Acad. Sci. U.S.A.">
        <title>Comparative genomics of xylose-fermenting fungi for enhanced biofuel production.</title>
        <authorList>
            <person name="Wohlbach D.J."/>
            <person name="Kuo A."/>
            <person name="Sato T.K."/>
            <person name="Potts K.M."/>
            <person name="Salamov A.A."/>
            <person name="LaButti K.M."/>
            <person name="Sun H."/>
            <person name="Clum A."/>
            <person name="Pangilinan J.L."/>
            <person name="Lindquist E.A."/>
            <person name="Lucas S."/>
            <person name="Lapidus A."/>
            <person name="Jin M."/>
            <person name="Gunawan C."/>
            <person name="Balan V."/>
            <person name="Dale B.E."/>
            <person name="Jeffries T.W."/>
            <person name="Zinkel R."/>
            <person name="Barry K.W."/>
            <person name="Grigoriev I.V."/>
            <person name="Gasch A.P."/>
        </authorList>
    </citation>
    <scope>NUCLEOTIDE SEQUENCE [LARGE SCALE GENOMIC DNA]</scope>
    <source>
        <strain evidence="8">ATCC 10573 / BCRC 21748 / CBS 615 / JCM 9827 / NBRC 10315 / NRRL Y-1498 / VKM Y-70</strain>
    </source>
</reference>
<protein>
    <submittedName>
        <fullName evidence="7">Aldo/keto reductase</fullName>
    </submittedName>
</protein>
<evidence type="ECO:0000256" key="3">
    <source>
        <dbReference type="PIRSR" id="PIRSR000097-1"/>
    </source>
</evidence>
<dbReference type="SUPFAM" id="SSF51430">
    <property type="entry name" value="NAD(P)-linked oxidoreductase"/>
    <property type="match status" value="1"/>
</dbReference>
<evidence type="ECO:0000313" key="7">
    <source>
        <dbReference type="EMBL" id="EGV63935.1"/>
    </source>
</evidence>
<accession>G3B4A4</accession>
<organism evidence="8">
    <name type="scientific">Candida tenuis (strain ATCC 10573 / BCRC 21748 / CBS 615 / JCM 9827 / NBRC 10315 / NRRL Y-1498 / VKM Y-70)</name>
    <name type="common">Yeast</name>
    <name type="synonym">Yamadazyma tenuis</name>
    <dbReference type="NCBI Taxonomy" id="590646"/>
    <lineage>
        <taxon>Eukaryota</taxon>
        <taxon>Fungi</taxon>
        <taxon>Dikarya</taxon>
        <taxon>Ascomycota</taxon>
        <taxon>Saccharomycotina</taxon>
        <taxon>Pichiomycetes</taxon>
        <taxon>Debaryomycetaceae</taxon>
        <taxon>Yamadazyma</taxon>
    </lineage>
</organism>
<feature type="site" description="Lowers pKa of active site Tyr" evidence="5">
    <location>
        <position position="78"/>
    </location>
</feature>
<proteinExistence type="inferred from homology"/>
<evidence type="ECO:0000259" key="6">
    <source>
        <dbReference type="Pfam" id="PF00248"/>
    </source>
</evidence>
<dbReference type="PANTHER" id="PTHR43827">
    <property type="entry name" value="2,5-DIKETO-D-GLUCONIC ACID REDUCTASE"/>
    <property type="match status" value="1"/>
</dbReference>
<evidence type="ECO:0000256" key="2">
    <source>
        <dbReference type="ARBA" id="ARBA00023002"/>
    </source>
</evidence>
<dbReference type="HOGENOM" id="CLU_023205_0_1_1"/>
<dbReference type="PRINTS" id="PR00069">
    <property type="entry name" value="ALDKETRDTASE"/>
</dbReference>
<dbReference type="Gene3D" id="3.20.20.100">
    <property type="entry name" value="NADP-dependent oxidoreductase domain"/>
    <property type="match status" value="1"/>
</dbReference>
<evidence type="ECO:0000256" key="5">
    <source>
        <dbReference type="PIRSR" id="PIRSR000097-3"/>
    </source>
</evidence>
<dbReference type="InterPro" id="IPR018170">
    <property type="entry name" value="Aldo/ket_reductase_CS"/>
</dbReference>
<evidence type="ECO:0000256" key="4">
    <source>
        <dbReference type="PIRSR" id="PIRSR000097-2"/>
    </source>
</evidence>
<evidence type="ECO:0000313" key="8">
    <source>
        <dbReference type="Proteomes" id="UP000000707"/>
    </source>
</evidence>
<dbReference type="CDD" id="cd19071">
    <property type="entry name" value="AKR_AKR1-5-like"/>
    <property type="match status" value="1"/>
</dbReference>
<keyword evidence="2" id="KW-0560">Oxidoreductase</keyword>
<dbReference type="Pfam" id="PF00248">
    <property type="entry name" value="Aldo_ket_red"/>
    <property type="match status" value="1"/>
</dbReference>
<name>G3B4A4_CANTC</name>
<dbReference type="PIRSF" id="PIRSF000097">
    <property type="entry name" value="AKR"/>
    <property type="match status" value="1"/>
</dbReference>
<dbReference type="OrthoDB" id="416253at2759"/>
<dbReference type="PROSITE" id="PS00063">
    <property type="entry name" value="ALDOKETO_REDUCTASE_3"/>
    <property type="match status" value="1"/>
</dbReference>
<feature type="binding site" evidence="4">
    <location>
        <position position="109"/>
    </location>
    <ligand>
        <name>substrate</name>
    </ligand>
</feature>
<dbReference type="Proteomes" id="UP000000707">
    <property type="component" value="Unassembled WGS sequence"/>
</dbReference>
<dbReference type="InterPro" id="IPR036812">
    <property type="entry name" value="NAD(P)_OxRdtase_dom_sf"/>
</dbReference>
<evidence type="ECO:0000256" key="1">
    <source>
        <dbReference type="ARBA" id="ARBA00007905"/>
    </source>
</evidence>
<dbReference type="PROSITE" id="PS00062">
    <property type="entry name" value="ALDOKETO_REDUCTASE_2"/>
    <property type="match status" value="1"/>
</dbReference>
<dbReference type="AlphaFoldDB" id="G3B4A4"/>
<comment type="similarity">
    <text evidence="1">Belongs to the aldo/keto reductase family.</text>
</comment>
<dbReference type="InterPro" id="IPR023210">
    <property type="entry name" value="NADP_OxRdtase_dom"/>
</dbReference>
<feature type="active site" description="Proton donor" evidence="3">
    <location>
        <position position="49"/>
    </location>
</feature>
<gene>
    <name evidence="7" type="ORF">CANTEDRAFT_113959</name>
</gene>
<feature type="domain" description="NADP-dependent oxidoreductase" evidence="6">
    <location>
        <begin position="24"/>
        <end position="263"/>
    </location>
</feature>
<dbReference type="GO" id="GO:0016616">
    <property type="term" value="F:oxidoreductase activity, acting on the CH-OH group of donors, NAD or NADP as acceptor"/>
    <property type="evidence" value="ECO:0007669"/>
    <property type="project" value="UniProtKB-ARBA"/>
</dbReference>
<dbReference type="PANTHER" id="PTHR43827:SF13">
    <property type="entry name" value="ALDO_KETO REDUCTASE FAMILY PROTEIN"/>
    <property type="match status" value="1"/>
</dbReference>
<sequence>MSKFVTLNNGAVIPSVGLGVYLTTAEDASRIVYESLKAGYRHIDSAVFYENEEAVTGAIAKWLKETGTDRKEIFYTTKILKFGDEAKPEIEKCLEKSKSIGYIDLILIHAPLANSEGRHGAWVALQDAVASGKVKSIGVSNYGAHHLKQLLEYPDLKVKPVVNQLEIHPWLARKELVKYCRDNGIEVQAFSPLVRGYRFGDEDVVALSKKYNVSEAQIMIRWSLQNGFIPLPKTVSETRLVSNLDVFDWSLSKEDMALLDAKDEHFVSMPEWDPSTNPLD</sequence>
<dbReference type="InterPro" id="IPR020471">
    <property type="entry name" value="AKR"/>
</dbReference>
<dbReference type="FunFam" id="3.20.20.100:FF:000015">
    <property type="entry name" value="Oxidoreductase, aldo/keto reductase family"/>
    <property type="match status" value="1"/>
</dbReference>